<name>W1J662_9GAMM</name>
<dbReference type="Pfam" id="PF06821">
    <property type="entry name" value="Ser_hydrolase"/>
    <property type="match status" value="1"/>
</dbReference>
<dbReference type="PANTHER" id="PTHR15394">
    <property type="entry name" value="SERINE HYDROLASE RBBP9"/>
    <property type="match status" value="1"/>
</dbReference>
<dbReference type="InterPro" id="IPR010662">
    <property type="entry name" value="RBBP9/YdeN"/>
</dbReference>
<proteinExistence type="predicted"/>
<dbReference type="InterPro" id="IPR029058">
    <property type="entry name" value="AB_hydrolase_fold"/>
</dbReference>
<organism evidence="1 2">
    <name type="scientific">Xenorhabdus szentirmaii DSM 16338</name>
    <dbReference type="NCBI Taxonomy" id="1427518"/>
    <lineage>
        <taxon>Bacteria</taxon>
        <taxon>Pseudomonadati</taxon>
        <taxon>Pseudomonadota</taxon>
        <taxon>Gammaproteobacteria</taxon>
        <taxon>Enterobacterales</taxon>
        <taxon>Morganellaceae</taxon>
        <taxon>Xenorhabdus</taxon>
    </lineage>
</organism>
<dbReference type="PANTHER" id="PTHR15394:SF3">
    <property type="entry name" value="SERINE HYDROLASE RBBP9"/>
    <property type="match status" value="1"/>
</dbReference>
<protein>
    <recommendedName>
        <fullName evidence="3">Esterase</fullName>
    </recommendedName>
</protein>
<dbReference type="SUPFAM" id="SSF53474">
    <property type="entry name" value="alpha/beta-Hydrolases"/>
    <property type="match status" value="1"/>
</dbReference>
<sequence>MTLKKINHNGLFWGKRIIVIHGYTASPSSHWFPWLKEILTEQGAEVSIPEMPESSAAQPEAWANAIMDIASDIDENTILIGHSLGCITILRHLEAMRSESLRLGGYIWVAGCDLPQKALPELDIFFTNKPLDYSYLRGLTEHRFSIISSNDEIVSPQSSYALARALQTEVITIENAGHFLDREGFTRLLPVYDALMTMVSK</sequence>
<dbReference type="EMBL" id="CBXF010000120">
    <property type="protein sequence ID" value="CDL84940.1"/>
    <property type="molecule type" value="Genomic_DNA"/>
</dbReference>
<evidence type="ECO:0000313" key="2">
    <source>
        <dbReference type="Proteomes" id="UP000019202"/>
    </source>
</evidence>
<keyword evidence="2" id="KW-1185">Reference proteome</keyword>
<dbReference type="OrthoDB" id="9804993at2"/>
<dbReference type="AlphaFoldDB" id="W1J662"/>
<accession>W1J662</accession>
<dbReference type="Gene3D" id="3.40.50.1820">
    <property type="entry name" value="alpha/beta hydrolase"/>
    <property type="match status" value="1"/>
</dbReference>
<dbReference type="GO" id="GO:0016787">
    <property type="term" value="F:hydrolase activity"/>
    <property type="evidence" value="ECO:0007669"/>
    <property type="project" value="InterPro"/>
</dbReference>
<reference evidence="1" key="1">
    <citation type="submission" date="2013-11" db="EMBL/GenBank/DDBJ databases">
        <title>Draft genome sequence and annotation of the entomopathogenic bacteria, Xenorhabdus cabanillasi strain JM26 and Xenorhabdus szentirmai strain DSM 16338.</title>
        <authorList>
            <person name="Gualtieri M."/>
            <person name="Ogier J.C."/>
            <person name="Pages S."/>
            <person name="Givaudan A."/>
            <person name="Gaudriault S."/>
        </authorList>
    </citation>
    <scope>NUCLEOTIDE SEQUENCE [LARGE SCALE GENOMIC DNA]</scope>
    <source>
        <strain evidence="1">DSM 16338</strain>
    </source>
</reference>
<evidence type="ECO:0000313" key="1">
    <source>
        <dbReference type="EMBL" id="CDL84940.1"/>
    </source>
</evidence>
<gene>
    <name evidence="1" type="ORF">XSR1_590011</name>
</gene>
<dbReference type="Proteomes" id="UP000019202">
    <property type="component" value="Unassembled WGS sequence"/>
</dbReference>
<dbReference type="STRING" id="1427518.XSR1_590011"/>
<dbReference type="RefSeq" id="WP_051462535.1">
    <property type="nucleotide sequence ID" value="NZ_CAWLWS010000120.1"/>
</dbReference>
<comment type="caution">
    <text evidence="1">The sequence shown here is derived from an EMBL/GenBank/DDBJ whole genome shotgun (WGS) entry which is preliminary data.</text>
</comment>
<evidence type="ECO:0008006" key="3">
    <source>
        <dbReference type="Google" id="ProtNLM"/>
    </source>
</evidence>